<evidence type="ECO:0000259" key="5">
    <source>
        <dbReference type="SMART" id="SM00646"/>
    </source>
</evidence>
<evidence type="ECO:0000256" key="3">
    <source>
        <dbReference type="ARBA" id="ARBA00022801"/>
    </source>
</evidence>
<keyword evidence="7" id="KW-1185">Reference proteome</keyword>
<dbReference type="EMBL" id="MDGQ01000005">
    <property type="protein sequence ID" value="OEK05505.1"/>
    <property type="molecule type" value="Genomic_DNA"/>
</dbReference>
<dbReference type="Proteomes" id="UP000095552">
    <property type="component" value="Unassembled WGS sequence"/>
</dbReference>
<feature type="signal peptide" evidence="4">
    <location>
        <begin position="1"/>
        <end position="20"/>
    </location>
</feature>
<dbReference type="CDD" id="cd02696">
    <property type="entry name" value="MurNAc-LAA"/>
    <property type="match status" value="1"/>
</dbReference>
<proteinExistence type="predicted"/>
<dbReference type="EC" id="3.5.1.28" evidence="2"/>
<evidence type="ECO:0000313" key="7">
    <source>
        <dbReference type="Proteomes" id="UP000095552"/>
    </source>
</evidence>
<keyword evidence="4" id="KW-0732">Signal</keyword>
<comment type="catalytic activity">
    <reaction evidence="1">
        <text>Hydrolyzes the link between N-acetylmuramoyl residues and L-amino acid residues in certain cell-wall glycopeptides.</text>
        <dbReference type="EC" id="3.5.1.28"/>
    </reaction>
</comment>
<feature type="domain" description="MurNAc-LAA" evidence="5">
    <location>
        <begin position="93"/>
        <end position="253"/>
    </location>
</feature>
<sequence>MKNYSLLICLLTLLGQPTMAWQGPASKAKKYKVVLDAGHGGKDPGTRGKSLKEKDVVLPVTLMVGKYLETLTDNIEVIYTRKKDVYSHPKVRAIMANEAEADLFVSIHANAMNPGYESVSGTEVFVMGTKNEGRNFEVAKRENSVILLEENYEEIYQGFDPNSPEIDIMFSIQQEAYQENSIILADNIDQQFIKRAGRKSRGVKQSSLWVLWSTYMPSVLIELGYLTNPKEEKDLGNKEVQDYLASAIFRAIRDYFEYIESTGN</sequence>
<gene>
    <name evidence="6" type="ORF">BFP71_08605</name>
</gene>
<dbReference type="SMART" id="SM00646">
    <property type="entry name" value="Ami_3"/>
    <property type="match status" value="1"/>
</dbReference>
<dbReference type="GO" id="GO:0030288">
    <property type="term" value="C:outer membrane-bounded periplasmic space"/>
    <property type="evidence" value="ECO:0007669"/>
    <property type="project" value="TreeGrafter"/>
</dbReference>
<dbReference type="OrthoDB" id="9806267at2"/>
<evidence type="ECO:0000256" key="4">
    <source>
        <dbReference type="SAM" id="SignalP"/>
    </source>
</evidence>
<protein>
    <recommendedName>
        <fullName evidence="2">N-acetylmuramoyl-L-alanine amidase</fullName>
        <ecNumber evidence="2">3.5.1.28</ecNumber>
    </recommendedName>
</protein>
<evidence type="ECO:0000256" key="2">
    <source>
        <dbReference type="ARBA" id="ARBA00011901"/>
    </source>
</evidence>
<dbReference type="SUPFAM" id="SSF53187">
    <property type="entry name" value="Zn-dependent exopeptidases"/>
    <property type="match status" value="1"/>
</dbReference>
<evidence type="ECO:0000256" key="1">
    <source>
        <dbReference type="ARBA" id="ARBA00001561"/>
    </source>
</evidence>
<dbReference type="GO" id="GO:0009253">
    <property type="term" value="P:peptidoglycan catabolic process"/>
    <property type="evidence" value="ECO:0007669"/>
    <property type="project" value="InterPro"/>
</dbReference>
<dbReference type="PANTHER" id="PTHR30404">
    <property type="entry name" value="N-ACETYLMURAMOYL-L-ALANINE AMIDASE"/>
    <property type="match status" value="1"/>
</dbReference>
<dbReference type="PANTHER" id="PTHR30404:SF0">
    <property type="entry name" value="N-ACETYLMURAMOYL-L-ALANINE AMIDASE AMIC"/>
    <property type="match status" value="1"/>
</dbReference>
<reference evidence="6 7" key="1">
    <citation type="submission" date="2016-08" db="EMBL/GenBank/DDBJ databases">
        <title>Draft genome of Fabibacter sp. strain SK-8.</title>
        <authorList>
            <person name="Wong S.-K."/>
            <person name="Hamasaki K."/>
            <person name="Yoshizawa S."/>
        </authorList>
    </citation>
    <scope>NUCLEOTIDE SEQUENCE [LARGE SCALE GENOMIC DNA]</scope>
    <source>
        <strain evidence="6 7">SK-8</strain>
    </source>
</reference>
<dbReference type="Pfam" id="PF01520">
    <property type="entry name" value="Amidase_3"/>
    <property type="match status" value="1"/>
</dbReference>
<keyword evidence="3" id="KW-0378">Hydrolase</keyword>
<dbReference type="InterPro" id="IPR050695">
    <property type="entry name" value="N-acetylmuramoyl_amidase_3"/>
</dbReference>
<dbReference type="AlphaFoldDB" id="A0A1E5T293"/>
<organism evidence="6 7">
    <name type="scientific">Roseivirga misakiensis</name>
    <dbReference type="NCBI Taxonomy" id="1563681"/>
    <lineage>
        <taxon>Bacteria</taxon>
        <taxon>Pseudomonadati</taxon>
        <taxon>Bacteroidota</taxon>
        <taxon>Cytophagia</taxon>
        <taxon>Cytophagales</taxon>
        <taxon>Roseivirgaceae</taxon>
        <taxon>Roseivirga</taxon>
    </lineage>
</organism>
<dbReference type="GO" id="GO:0008745">
    <property type="term" value="F:N-acetylmuramoyl-L-alanine amidase activity"/>
    <property type="evidence" value="ECO:0007669"/>
    <property type="project" value="UniProtKB-EC"/>
</dbReference>
<name>A0A1E5T293_9BACT</name>
<accession>A0A1E5T293</accession>
<dbReference type="InterPro" id="IPR002508">
    <property type="entry name" value="MurNAc-LAA_cat"/>
</dbReference>
<evidence type="ECO:0000313" key="6">
    <source>
        <dbReference type="EMBL" id="OEK05505.1"/>
    </source>
</evidence>
<feature type="chain" id="PRO_5009185866" description="N-acetylmuramoyl-L-alanine amidase" evidence="4">
    <location>
        <begin position="21"/>
        <end position="264"/>
    </location>
</feature>
<dbReference type="STRING" id="1563681.BFP71_08605"/>
<dbReference type="FunFam" id="3.40.630.40:FF:000005">
    <property type="entry name" value="N-acetylmuramoyl-L-alanine amidase (AmiA)"/>
    <property type="match status" value="1"/>
</dbReference>
<comment type="caution">
    <text evidence="6">The sequence shown here is derived from an EMBL/GenBank/DDBJ whole genome shotgun (WGS) entry which is preliminary data.</text>
</comment>
<dbReference type="Gene3D" id="3.40.630.40">
    <property type="entry name" value="Zn-dependent exopeptidases"/>
    <property type="match status" value="1"/>
</dbReference>